<evidence type="ECO:0000313" key="1">
    <source>
        <dbReference type="EMBL" id="OPX46424.1"/>
    </source>
</evidence>
<sequence>MKNNYTLLGIGAKSEKPNILSHGCMHKSVGVKIEETRQEGTPLIYNICMTVWIDENGEYIDFTNTRFKESYGKVYLN</sequence>
<comment type="caution">
    <text evidence="1">The sequence shown here is derived from an EMBL/GenBank/DDBJ whole genome shotgun (WGS) entry which is preliminary data.</text>
</comment>
<proteinExistence type="predicted"/>
<evidence type="ECO:0000313" key="2">
    <source>
        <dbReference type="Proteomes" id="UP000191554"/>
    </source>
</evidence>
<dbReference type="OrthoDB" id="3035159at2"/>
<dbReference type="EMBL" id="MZGX01000001">
    <property type="protein sequence ID" value="OPX46424.1"/>
    <property type="molecule type" value="Genomic_DNA"/>
</dbReference>
<dbReference type="STRING" id="48256.CLHUN_02400"/>
<keyword evidence="2" id="KW-1185">Reference proteome</keyword>
<organism evidence="1 2">
    <name type="scientific">Ruminiclostridium hungatei</name>
    <name type="common">Clostridium hungatei</name>
    <dbReference type="NCBI Taxonomy" id="48256"/>
    <lineage>
        <taxon>Bacteria</taxon>
        <taxon>Bacillati</taxon>
        <taxon>Bacillota</taxon>
        <taxon>Clostridia</taxon>
        <taxon>Eubacteriales</taxon>
        <taxon>Oscillospiraceae</taxon>
        <taxon>Ruminiclostridium</taxon>
    </lineage>
</organism>
<reference evidence="1 2" key="1">
    <citation type="submission" date="2017-03" db="EMBL/GenBank/DDBJ databases">
        <title>Genome sequence of Clostridium hungatei DSM 14427.</title>
        <authorList>
            <person name="Poehlein A."/>
            <person name="Daniel R."/>
        </authorList>
    </citation>
    <scope>NUCLEOTIDE SEQUENCE [LARGE SCALE GENOMIC DNA]</scope>
    <source>
        <strain evidence="1 2">DSM 14427</strain>
    </source>
</reference>
<protein>
    <submittedName>
        <fullName evidence="1">Uncharacterized protein</fullName>
    </submittedName>
</protein>
<dbReference type="Proteomes" id="UP000191554">
    <property type="component" value="Unassembled WGS sequence"/>
</dbReference>
<gene>
    <name evidence="1" type="ORF">CLHUN_02400</name>
</gene>
<dbReference type="AlphaFoldDB" id="A0A1V4SRE5"/>
<name>A0A1V4SRE5_RUMHU</name>
<accession>A0A1V4SRE5</accession>
<dbReference type="RefSeq" id="WP_080062736.1">
    <property type="nucleotide sequence ID" value="NZ_MZGX01000001.1"/>
</dbReference>